<gene>
    <name evidence="2" type="ORF">AVEN_33724_1</name>
</gene>
<accession>A0A4Y2LG86</accession>
<dbReference type="AlphaFoldDB" id="A0A4Y2LG86"/>
<keyword evidence="3" id="KW-1185">Reference proteome</keyword>
<feature type="coiled-coil region" evidence="1">
    <location>
        <begin position="71"/>
        <end position="105"/>
    </location>
</feature>
<keyword evidence="1" id="KW-0175">Coiled coil</keyword>
<dbReference type="EMBL" id="BGPR01005823">
    <property type="protein sequence ID" value="GBN13745.1"/>
    <property type="molecule type" value="Genomic_DNA"/>
</dbReference>
<evidence type="ECO:0000256" key="1">
    <source>
        <dbReference type="SAM" id="Coils"/>
    </source>
</evidence>
<name>A0A4Y2LG86_ARAVE</name>
<organism evidence="2 3">
    <name type="scientific">Araneus ventricosus</name>
    <name type="common">Orbweaver spider</name>
    <name type="synonym">Epeira ventricosa</name>
    <dbReference type="NCBI Taxonomy" id="182803"/>
    <lineage>
        <taxon>Eukaryota</taxon>
        <taxon>Metazoa</taxon>
        <taxon>Ecdysozoa</taxon>
        <taxon>Arthropoda</taxon>
        <taxon>Chelicerata</taxon>
        <taxon>Arachnida</taxon>
        <taxon>Araneae</taxon>
        <taxon>Araneomorphae</taxon>
        <taxon>Entelegynae</taxon>
        <taxon>Araneoidea</taxon>
        <taxon>Araneidae</taxon>
        <taxon>Araneus</taxon>
    </lineage>
</organism>
<proteinExistence type="predicted"/>
<evidence type="ECO:0000313" key="3">
    <source>
        <dbReference type="Proteomes" id="UP000499080"/>
    </source>
</evidence>
<protein>
    <submittedName>
        <fullName evidence="2">Uncharacterized protein</fullName>
    </submittedName>
</protein>
<reference evidence="2 3" key="1">
    <citation type="journal article" date="2019" name="Sci. Rep.">
        <title>Orb-weaving spider Araneus ventricosus genome elucidates the spidroin gene catalogue.</title>
        <authorList>
            <person name="Kono N."/>
            <person name="Nakamura H."/>
            <person name="Ohtoshi R."/>
            <person name="Moran D.A.P."/>
            <person name="Shinohara A."/>
            <person name="Yoshida Y."/>
            <person name="Fujiwara M."/>
            <person name="Mori M."/>
            <person name="Tomita M."/>
            <person name="Arakawa K."/>
        </authorList>
    </citation>
    <scope>NUCLEOTIDE SEQUENCE [LARGE SCALE GENOMIC DNA]</scope>
</reference>
<evidence type="ECO:0000313" key="2">
    <source>
        <dbReference type="EMBL" id="GBN13745.1"/>
    </source>
</evidence>
<comment type="caution">
    <text evidence="2">The sequence shown here is derived from an EMBL/GenBank/DDBJ whole genome shotgun (WGS) entry which is preliminary data.</text>
</comment>
<sequence>MKVVSGYSKTSMRYAMRQVTKPSGVTLRSNDDPVSGEAPEFEHVLSENVPVPDQLLAGNETTLSIDECSVNGDSKEEIENLKRKLNLLQKKFLQNKQEMDNLEKHLSVIFTDDQIAFLTKGFSKGLEFSDESFLSFEIDFEKSEIEICDPESDFLNITYAEKLCFDIDFDKADMEMHNEIVEIALPESDENSLYYLCGCVGKIILSRSKLCPTCIGTVSPNSSCSNDNRQMFSKMKEFRRDVNSLVYVSEEVFTVL</sequence>
<dbReference type="Proteomes" id="UP000499080">
    <property type="component" value="Unassembled WGS sequence"/>
</dbReference>